<gene>
    <name evidence="1" type="ORF">K8V70_05335</name>
</gene>
<accession>A0A921ITE8</accession>
<reference evidence="1" key="1">
    <citation type="journal article" date="2021" name="PeerJ">
        <title>Extensive microbial diversity within the chicken gut microbiome revealed by metagenomics and culture.</title>
        <authorList>
            <person name="Gilroy R."/>
            <person name="Ravi A."/>
            <person name="Getino M."/>
            <person name="Pursley I."/>
            <person name="Horton D.L."/>
            <person name="Alikhan N.F."/>
            <person name="Baker D."/>
            <person name="Gharbi K."/>
            <person name="Hall N."/>
            <person name="Watson M."/>
            <person name="Adriaenssens E.M."/>
            <person name="Foster-Nyarko E."/>
            <person name="Jarju S."/>
            <person name="Secka A."/>
            <person name="Antonio M."/>
            <person name="Oren A."/>
            <person name="Chaudhuri R.R."/>
            <person name="La Ragione R."/>
            <person name="Hildebrand F."/>
            <person name="Pallen M.J."/>
        </authorList>
    </citation>
    <scope>NUCLEOTIDE SEQUENCE</scope>
    <source>
        <strain evidence="1">ChiHjej13B12-9602</strain>
    </source>
</reference>
<name>A0A921ITE8_9ACTN</name>
<proteinExistence type="predicted"/>
<protein>
    <submittedName>
        <fullName evidence="1">VWA domain-containing protein</fullName>
    </submittedName>
</protein>
<dbReference type="Proteomes" id="UP000753256">
    <property type="component" value="Unassembled WGS sequence"/>
</dbReference>
<dbReference type="AlphaFoldDB" id="A0A921ITE8"/>
<dbReference type="SUPFAM" id="SSF53300">
    <property type="entry name" value="vWA-like"/>
    <property type="match status" value="1"/>
</dbReference>
<dbReference type="RefSeq" id="WP_273189947.1">
    <property type="nucleotide sequence ID" value="NZ_DYUZ01000022.1"/>
</dbReference>
<sequence>MSKRINMNAWESEQKDAGLRTELVFILDASGSMAGLEADTIGGFNAMIAENREEPGEATVSVITFNNRSSVLLDRVPIGDVPRLTRKQYRCSGCTALLDAVGAAIERIDLVQKVQPKGYEADKVLFAITTDGMENASRDYTYRRVRKMIEGHREMGWEFIFIGANIDVVAEAEKLGIDRGRAAGYVPDGFGTETVYQAASIAVSACRCGADLDEAGWRIGLDEDVKHRGR</sequence>
<dbReference type="EMBL" id="DYUZ01000022">
    <property type="protein sequence ID" value="HJG37266.1"/>
    <property type="molecule type" value="Genomic_DNA"/>
</dbReference>
<comment type="caution">
    <text evidence="1">The sequence shown here is derived from an EMBL/GenBank/DDBJ whole genome shotgun (WGS) entry which is preliminary data.</text>
</comment>
<organism evidence="1 2">
    <name type="scientific">Enorma phocaeensis</name>
    <dbReference type="NCBI Taxonomy" id="1871019"/>
    <lineage>
        <taxon>Bacteria</taxon>
        <taxon>Bacillati</taxon>
        <taxon>Actinomycetota</taxon>
        <taxon>Coriobacteriia</taxon>
        <taxon>Coriobacteriales</taxon>
        <taxon>Coriobacteriaceae</taxon>
        <taxon>Enorma</taxon>
    </lineage>
</organism>
<dbReference type="Gene3D" id="3.40.50.410">
    <property type="entry name" value="von Willebrand factor, type A domain"/>
    <property type="match status" value="1"/>
</dbReference>
<evidence type="ECO:0000313" key="1">
    <source>
        <dbReference type="EMBL" id="HJG37266.1"/>
    </source>
</evidence>
<reference evidence="1" key="2">
    <citation type="submission" date="2021-09" db="EMBL/GenBank/DDBJ databases">
        <authorList>
            <person name="Gilroy R."/>
        </authorList>
    </citation>
    <scope>NUCLEOTIDE SEQUENCE</scope>
    <source>
        <strain evidence="1">ChiHjej13B12-9602</strain>
    </source>
</reference>
<evidence type="ECO:0000313" key="2">
    <source>
        <dbReference type="Proteomes" id="UP000753256"/>
    </source>
</evidence>
<dbReference type="InterPro" id="IPR036465">
    <property type="entry name" value="vWFA_dom_sf"/>
</dbReference>